<dbReference type="PANTHER" id="PTHR10827">
    <property type="entry name" value="RETICULOCALBIN"/>
    <property type="match status" value="1"/>
</dbReference>
<keyword evidence="4" id="KW-0732">Signal</keyword>
<evidence type="ECO:0000256" key="2">
    <source>
        <dbReference type="ARBA" id="ARBA00022737"/>
    </source>
</evidence>
<evidence type="ECO:0000256" key="3">
    <source>
        <dbReference type="SAM" id="MobiDB-lite"/>
    </source>
</evidence>
<evidence type="ECO:0000256" key="1">
    <source>
        <dbReference type="ARBA" id="ARBA00022723"/>
    </source>
</evidence>
<dbReference type="PANTHER" id="PTHR10827:SF98">
    <property type="entry name" value="45 KDA CALCIUM-BINDING PROTEIN"/>
    <property type="match status" value="1"/>
</dbReference>
<evidence type="ECO:0000313" key="6">
    <source>
        <dbReference type="EMBL" id="MEJ5217671.1"/>
    </source>
</evidence>
<dbReference type="InterPro" id="IPR011992">
    <property type="entry name" value="EF-hand-dom_pair"/>
</dbReference>
<protein>
    <recommendedName>
        <fullName evidence="5">EF-hand domain-containing protein</fullName>
    </recommendedName>
</protein>
<accession>A0ABU8QE15</accession>
<dbReference type="PROSITE" id="PS00018">
    <property type="entry name" value="EF_HAND_1"/>
    <property type="match status" value="2"/>
</dbReference>
<evidence type="ECO:0000259" key="5">
    <source>
        <dbReference type="PROSITE" id="PS50222"/>
    </source>
</evidence>
<feature type="signal peptide" evidence="4">
    <location>
        <begin position="1"/>
        <end position="24"/>
    </location>
</feature>
<sequence length="158" mass="16944">MKRAVLISGVTAIALAFTAASVTAKPGGGHRGERVSFEQLDANGDGFVTIEELQAQGQARFAETDTNGDGLLSAEEIAAKADRDISDRVAKMIEKRDTNGDGLLSQEEMQPNGDRAARMFDRLDDNGDGQISEEEFASMKKHGKRKGGRDGDAETENN</sequence>
<evidence type="ECO:0000313" key="7">
    <source>
        <dbReference type="Proteomes" id="UP001368270"/>
    </source>
</evidence>
<dbReference type="Gene3D" id="1.10.238.10">
    <property type="entry name" value="EF-hand"/>
    <property type="match status" value="2"/>
</dbReference>
<keyword evidence="7" id="KW-1185">Reference proteome</keyword>
<feature type="chain" id="PRO_5046788941" description="EF-hand domain-containing protein" evidence="4">
    <location>
        <begin position="25"/>
        <end position="158"/>
    </location>
</feature>
<proteinExistence type="predicted"/>
<dbReference type="InterPro" id="IPR002048">
    <property type="entry name" value="EF_hand_dom"/>
</dbReference>
<feature type="region of interest" description="Disordered" evidence="3">
    <location>
        <begin position="96"/>
        <end position="158"/>
    </location>
</feature>
<evidence type="ECO:0000256" key="4">
    <source>
        <dbReference type="SAM" id="SignalP"/>
    </source>
</evidence>
<dbReference type="RefSeq" id="WP_339402637.1">
    <property type="nucleotide sequence ID" value="NZ_JBBGAZ010000001.1"/>
</dbReference>
<organism evidence="6 7">
    <name type="scientific">Cognatishimia coralii</name>
    <dbReference type="NCBI Taxonomy" id="3083254"/>
    <lineage>
        <taxon>Bacteria</taxon>
        <taxon>Pseudomonadati</taxon>
        <taxon>Pseudomonadota</taxon>
        <taxon>Alphaproteobacteria</taxon>
        <taxon>Rhodobacterales</taxon>
        <taxon>Paracoccaceae</taxon>
        <taxon>Cognatishimia</taxon>
    </lineage>
</organism>
<gene>
    <name evidence="6" type="ORF">WG622_05435</name>
</gene>
<keyword evidence="2" id="KW-0677">Repeat</keyword>
<dbReference type="SMART" id="SM00054">
    <property type="entry name" value="EFh"/>
    <property type="match status" value="2"/>
</dbReference>
<reference evidence="6 7" key="1">
    <citation type="submission" date="2024-03" db="EMBL/GenBank/DDBJ databases">
        <title>Cognatishimia coralii sp. nov., a marine bacterium isolated from coral surrounding seawater.</title>
        <authorList>
            <person name="Liu X."/>
            <person name="Liu S."/>
            <person name="Sun H."/>
            <person name="Zhang Y."/>
        </authorList>
    </citation>
    <scope>NUCLEOTIDE SEQUENCE [LARGE SCALE GENOMIC DNA]</scope>
    <source>
        <strain evidence="6 7">D5M38</strain>
    </source>
</reference>
<feature type="domain" description="EF-hand" evidence="5">
    <location>
        <begin position="111"/>
        <end position="146"/>
    </location>
</feature>
<name>A0ABU8QE15_9RHOB</name>
<dbReference type="SUPFAM" id="SSF47473">
    <property type="entry name" value="EF-hand"/>
    <property type="match status" value="1"/>
</dbReference>
<keyword evidence="1" id="KW-0479">Metal-binding</keyword>
<feature type="compositionally biased region" description="Basic and acidic residues" evidence="3">
    <location>
        <begin position="115"/>
        <end position="125"/>
    </location>
</feature>
<dbReference type="Pfam" id="PF13202">
    <property type="entry name" value="EF-hand_5"/>
    <property type="match status" value="4"/>
</dbReference>
<dbReference type="EMBL" id="JBBGAZ010000001">
    <property type="protein sequence ID" value="MEJ5217671.1"/>
    <property type="molecule type" value="Genomic_DNA"/>
</dbReference>
<comment type="caution">
    <text evidence="6">The sequence shown here is derived from an EMBL/GenBank/DDBJ whole genome shotgun (WGS) entry which is preliminary data.</text>
</comment>
<dbReference type="Proteomes" id="UP001368270">
    <property type="component" value="Unassembled WGS sequence"/>
</dbReference>
<dbReference type="InterPro" id="IPR018247">
    <property type="entry name" value="EF_Hand_1_Ca_BS"/>
</dbReference>
<dbReference type="PROSITE" id="PS50222">
    <property type="entry name" value="EF_HAND_2"/>
    <property type="match status" value="1"/>
</dbReference>